<evidence type="ECO:0000256" key="1">
    <source>
        <dbReference type="SAM" id="MobiDB-lite"/>
    </source>
</evidence>
<feature type="compositionally biased region" description="Acidic residues" evidence="1">
    <location>
        <begin position="297"/>
        <end position="319"/>
    </location>
</feature>
<dbReference type="Proteomes" id="UP000075902">
    <property type="component" value="Unassembled WGS sequence"/>
</dbReference>
<reference evidence="2" key="2">
    <citation type="submission" date="2020-05" db="UniProtKB">
        <authorList>
            <consortium name="EnsemblMetazoa"/>
        </authorList>
    </citation>
    <scope>IDENTIFICATION</scope>
    <source>
        <strain evidence="2">CM1001059</strain>
    </source>
</reference>
<feature type="compositionally biased region" description="Basic residues" evidence="1">
    <location>
        <begin position="19"/>
        <end position="40"/>
    </location>
</feature>
<sequence length="428" mass="46729">MEREREHGNSGGGSGATERRKHSKKRSKKSSKKSKRKRHATTSDVDDLSSGSFGEESKRYSRTHKEAYDDSSGGMEGDLAERTALSGSKSGVEYSDVSSDDFSAPEAGEIETDATDTAEGGGAIAGNGGDAFISGNETDEMGRAKKSSSKSRHGHRHHRRRKSVTDAHSKTRSHRSSSKRWSQTPHGAETAVRSGTPSFPETGETNRTGTALEGKGAVAASSISSSSSRSKRINSVSSDTSSMKYRRQKRRSKQTNDEDEVQSTLVDEHDVLAKNKDDEQGADGKRTEVPDGNGGSETEELDDDNEEDEEEEEEDDLNNDNEGQPVSSRKRIKKSRKDKKHKRSKKLKKRKKKYRTKSISSIETISESEGSLLESMTPPLKQSPGYRAGSGEGSKSYTPVHNDTSLTPVSPGSETKRHDNVRSIAMNN</sequence>
<name>A0A182UBH2_9DIPT</name>
<dbReference type="AlphaFoldDB" id="A0A182UBH2"/>
<accession>A0A182UBH2</accession>
<evidence type="ECO:0000313" key="2">
    <source>
        <dbReference type="EnsemblMetazoa" id="AMEC017390-PA"/>
    </source>
</evidence>
<feature type="compositionally biased region" description="Basic residues" evidence="1">
    <location>
        <begin position="328"/>
        <end position="356"/>
    </location>
</feature>
<feature type="compositionally biased region" description="Basic residues" evidence="1">
    <location>
        <begin position="244"/>
        <end position="253"/>
    </location>
</feature>
<evidence type="ECO:0000313" key="3">
    <source>
        <dbReference type="Proteomes" id="UP000075902"/>
    </source>
</evidence>
<organism evidence="2 3">
    <name type="scientific">Anopheles melas</name>
    <dbReference type="NCBI Taxonomy" id="34690"/>
    <lineage>
        <taxon>Eukaryota</taxon>
        <taxon>Metazoa</taxon>
        <taxon>Ecdysozoa</taxon>
        <taxon>Arthropoda</taxon>
        <taxon>Hexapoda</taxon>
        <taxon>Insecta</taxon>
        <taxon>Pterygota</taxon>
        <taxon>Neoptera</taxon>
        <taxon>Endopterygota</taxon>
        <taxon>Diptera</taxon>
        <taxon>Nematocera</taxon>
        <taxon>Culicoidea</taxon>
        <taxon>Culicidae</taxon>
        <taxon>Anophelinae</taxon>
        <taxon>Anopheles</taxon>
    </lineage>
</organism>
<feature type="region of interest" description="Disordered" evidence="1">
    <location>
        <begin position="1"/>
        <end position="428"/>
    </location>
</feature>
<feature type="compositionally biased region" description="Basic and acidic residues" evidence="1">
    <location>
        <begin position="266"/>
        <end position="289"/>
    </location>
</feature>
<proteinExistence type="predicted"/>
<dbReference type="VEuPathDB" id="VectorBase:AMEC017390"/>
<feature type="compositionally biased region" description="Polar residues" evidence="1">
    <location>
        <begin position="393"/>
        <end position="413"/>
    </location>
</feature>
<feature type="compositionally biased region" description="Low complexity" evidence="1">
    <location>
        <begin position="214"/>
        <end position="238"/>
    </location>
</feature>
<reference evidence="3" key="1">
    <citation type="submission" date="2014-01" db="EMBL/GenBank/DDBJ databases">
        <title>The Genome Sequence of Anopheles melas CM1001059_A (V2).</title>
        <authorList>
            <consortium name="The Broad Institute Genomics Platform"/>
            <person name="Neafsey D.E."/>
            <person name="Besansky N."/>
            <person name="Howell P."/>
            <person name="Walton C."/>
            <person name="Young S.K."/>
            <person name="Zeng Q."/>
            <person name="Gargeya S."/>
            <person name="Fitzgerald M."/>
            <person name="Haas B."/>
            <person name="Abouelleil A."/>
            <person name="Allen A.W."/>
            <person name="Alvarado L."/>
            <person name="Arachchi H.M."/>
            <person name="Berlin A.M."/>
            <person name="Chapman S.B."/>
            <person name="Gainer-Dewar J."/>
            <person name="Goldberg J."/>
            <person name="Griggs A."/>
            <person name="Gujja S."/>
            <person name="Hansen M."/>
            <person name="Howarth C."/>
            <person name="Imamovic A."/>
            <person name="Ireland A."/>
            <person name="Larimer J."/>
            <person name="McCowan C."/>
            <person name="Murphy C."/>
            <person name="Pearson M."/>
            <person name="Poon T.W."/>
            <person name="Priest M."/>
            <person name="Roberts A."/>
            <person name="Saif S."/>
            <person name="Shea T."/>
            <person name="Sisk P."/>
            <person name="Sykes S."/>
            <person name="Wortman J."/>
            <person name="Nusbaum C."/>
            <person name="Birren B."/>
        </authorList>
    </citation>
    <scope>NUCLEOTIDE SEQUENCE [LARGE SCALE GENOMIC DNA]</scope>
    <source>
        <strain evidence="3">CM1001059</strain>
    </source>
</reference>
<feature type="compositionally biased region" description="Basic residues" evidence="1">
    <location>
        <begin position="144"/>
        <end position="162"/>
    </location>
</feature>
<dbReference type="STRING" id="34690.A0A182UBH2"/>
<protein>
    <submittedName>
        <fullName evidence="2">Uncharacterized protein</fullName>
    </submittedName>
</protein>
<keyword evidence="3" id="KW-1185">Reference proteome</keyword>
<feature type="compositionally biased region" description="Basic and acidic residues" evidence="1">
    <location>
        <begin position="55"/>
        <end position="68"/>
    </location>
</feature>
<feature type="compositionally biased region" description="Low complexity" evidence="1">
    <location>
        <begin position="357"/>
        <end position="375"/>
    </location>
</feature>
<feature type="compositionally biased region" description="Polar residues" evidence="1">
    <location>
        <begin position="193"/>
        <end position="209"/>
    </location>
</feature>
<feature type="compositionally biased region" description="Gly residues" evidence="1">
    <location>
        <begin position="119"/>
        <end position="129"/>
    </location>
</feature>
<dbReference type="EnsemblMetazoa" id="AMEC017390-RA">
    <property type="protein sequence ID" value="AMEC017390-PA"/>
    <property type="gene ID" value="AMEC017390"/>
</dbReference>